<sequence>MDSTQSLNDSKYFLKTKRIGFRLWTEDDFQLALNLWGDNAVTKLIGGPLTIEKIQERFSYEIKNMKVYGVQYWPIFVLETGEHIGCCGFRPYDKEKNTVEIGFHILPKFWRQGFAREAADAAISYTFCHLNVTKNNLVTCIKQPNINPSANSNDIILDECISSTTSNDSIIASNADNNVTIMKRSKKIIKPEKVLHPCSGDVSQQ</sequence>
<gene>
    <name evidence="2" type="ORF">OTI717_LOCUS7804</name>
</gene>
<dbReference type="GO" id="GO:0016747">
    <property type="term" value="F:acyltransferase activity, transferring groups other than amino-acyl groups"/>
    <property type="evidence" value="ECO:0007669"/>
    <property type="project" value="InterPro"/>
</dbReference>
<evidence type="ECO:0000313" key="3">
    <source>
        <dbReference type="Proteomes" id="UP000663823"/>
    </source>
</evidence>
<dbReference type="Pfam" id="PF13302">
    <property type="entry name" value="Acetyltransf_3"/>
    <property type="match status" value="1"/>
</dbReference>
<dbReference type="CDD" id="cd04301">
    <property type="entry name" value="NAT_SF"/>
    <property type="match status" value="1"/>
</dbReference>
<dbReference type="PANTHER" id="PTHR43792:SF1">
    <property type="entry name" value="N-ACETYLTRANSFERASE DOMAIN-CONTAINING PROTEIN"/>
    <property type="match status" value="1"/>
</dbReference>
<accession>A0A818PJW1</accession>
<evidence type="ECO:0000313" key="2">
    <source>
        <dbReference type="EMBL" id="CAF3620977.1"/>
    </source>
</evidence>
<name>A0A818PJW1_9BILA</name>
<protein>
    <recommendedName>
        <fullName evidence="1">N-acetyltransferase domain-containing protein</fullName>
    </recommendedName>
</protein>
<dbReference type="InterPro" id="IPR000182">
    <property type="entry name" value="GNAT_dom"/>
</dbReference>
<dbReference type="InterPro" id="IPR016181">
    <property type="entry name" value="Acyl_CoA_acyltransferase"/>
</dbReference>
<dbReference type="EMBL" id="CAJOAX010000598">
    <property type="protein sequence ID" value="CAF3620977.1"/>
    <property type="molecule type" value="Genomic_DNA"/>
</dbReference>
<organism evidence="2 3">
    <name type="scientific">Rotaria sordida</name>
    <dbReference type="NCBI Taxonomy" id="392033"/>
    <lineage>
        <taxon>Eukaryota</taxon>
        <taxon>Metazoa</taxon>
        <taxon>Spiralia</taxon>
        <taxon>Gnathifera</taxon>
        <taxon>Rotifera</taxon>
        <taxon>Eurotatoria</taxon>
        <taxon>Bdelloidea</taxon>
        <taxon>Philodinida</taxon>
        <taxon>Philodinidae</taxon>
        <taxon>Rotaria</taxon>
    </lineage>
</organism>
<dbReference type="PANTHER" id="PTHR43792">
    <property type="entry name" value="GNAT FAMILY, PUTATIVE (AFU_ORTHOLOGUE AFUA_3G00765)-RELATED-RELATED"/>
    <property type="match status" value="1"/>
</dbReference>
<dbReference type="PROSITE" id="PS51186">
    <property type="entry name" value="GNAT"/>
    <property type="match status" value="1"/>
</dbReference>
<dbReference type="Proteomes" id="UP000663823">
    <property type="component" value="Unassembled WGS sequence"/>
</dbReference>
<feature type="domain" description="N-acetyltransferase" evidence="1">
    <location>
        <begin position="19"/>
        <end position="158"/>
    </location>
</feature>
<proteinExistence type="predicted"/>
<dbReference type="Gene3D" id="3.40.630.30">
    <property type="match status" value="1"/>
</dbReference>
<dbReference type="InterPro" id="IPR051531">
    <property type="entry name" value="N-acetyltransferase"/>
</dbReference>
<dbReference type="AlphaFoldDB" id="A0A818PJW1"/>
<comment type="caution">
    <text evidence="2">The sequence shown here is derived from an EMBL/GenBank/DDBJ whole genome shotgun (WGS) entry which is preliminary data.</text>
</comment>
<reference evidence="2" key="1">
    <citation type="submission" date="2021-02" db="EMBL/GenBank/DDBJ databases">
        <authorList>
            <person name="Nowell W R."/>
        </authorList>
    </citation>
    <scope>NUCLEOTIDE SEQUENCE</scope>
</reference>
<dbReference type="SUPFAM" id="SSF55729">
    <property type="entry name" value="Acyl-CoA N-acyltransferases (Nat)"/>
    <property type="match status" value="1"/>
</dbReference>
<evidence type="ECO:0000259" key="1">
    <source>
        <dbReference type="PROSITE" id="PS51186"/>
    </source>
</evidence>